<name>A0A328DZT9_9ASTE</name>
<protein>
    <submittedName>
        <fullName evidence="2">Uncharacterized protein</fullName>
    </submittedName>
</protein>
<keyword evidence="3" id="KW-1185">Reference proteome</keyword>
<dbReference type="Proteomes" id="UP000249390">
    <property type="component" value="Unassembled WGS sequence"/>
</dbReference>
<organism evidence="2 3">
    <name type="scientific">Cuscuta australis</name>
    <dbReference type="NCBI Taxonomy" id="267555"/>
    <lineage>
        <taxon>Eukaryota</taxon>
        <taxon>Viridiplantae</taxon>
        <taxon>Streptophyta</taxon>
        <taxon>Embryophyta</taxon>
        <taxon>Tracheophyta</taxon>
        <taxon>Spermatophyta</taxon>
        <taxon>Magnoliopsida</taxon>
        <taxon>eudicotyledons</taxon>
        <taxon>Gunneridae</taxon>
        <taxon>Pentapetalae</taxon>
        <taxon>asterids</taxon>
        <taxon>lamiids</taxon>
        <taxon>Solanales</taxon>
        <taxon>Convolvulaceae</taxon>
        <taxon>Cuscuteae</taxon>
        <taxon>Cuscuta</taxon>
        <taxon>Cuscuta subgen. Grammica</taxon>
        <taxon>Cuscuta sect. Cleistogrammica</taxon>
    </lineage>
</organism>
<evidence type="ECO:0000313" key="3">
    <source>
        <dbReference type="Proteomes" id="UP000249390"/>
    </source>
</evidence>
<dbReference type="AlphaFoldDB" id="A0A328DZT9"/>
<comment type="caution">
    <text evidence="2">The sequence shown here is derived from an EMBL/GenBank/DDBJ whole genome shotgun (WGS) entry which is preliminary data.</text>
</comment>
<feature type="region of interest" description="Disordered" evidence="1">
    <location>
        <begin position="43"/>
        <end position="74"/>
    </location>
</feature>
<feature type="compositionally biased region" description="Basic and acidic residues" evidence="1">
    <location>
        <begin position="44"/>
        <end position="53"/>
    </location>
</feature>
<proteinExistence type="predicted"/>
<gene>
    <name evidence="2" type="ORF">DM860_002160</name>
</gene>
<dbReference type="EMBL" id="NQVE01000076">
    <property type="protein sequence ID" value="RAL49869.1"/>
    <property type="molecule type" value="Genomic_DNA"/>
</dbReference>
<feature type="compositionally biased region" description="Basic residues" evidence="1">
    <location>
        <begin position="54"/>
        <end position="63"/>
    </location>
</feature>
<accession>A0A328DZT9</accession>
<evidence type="ECO:0000256" key="1">
    <source>
        <dbReference type="SAM" id="MobiDB-lite"/>
    </source>
</evidence>
<sequence>MVRSSGHPHWMEENGGGEVPLLERLAHWMEKWKENYISLTVSKTSREGESSAEKKRKRKRLAIHSKPCGNSFNF</sequence>
<reference evidence="2 3" key="1">
    <citation type="submission" date="2018-06" db="EMBL/GenBank/DDBJ databases">
        <title>The Genome of Cuscuta australis (Dodder) Provides Insight into the Evolution of Plant Parasitism.</title>
        <authorList>
            <person name="Liu H."/>
        </authorList>
    </citation>
    <scope>NUCLEOTIDE SEQUENCE [LARGE SCALE GENOMIC DNA]</scope>
    <source>
        <strain evidence="3">cv. Yunnan</strain>
        <tissue evidence="2">Vines</tissue>
    </source>
</reference>
<evidence type="ECO:0000313" key="2">
    <source>
        <dbReference type="EMBL" id="RAL49869.1"/>
    </source>
</evidence>